<dbReference type="EMBL" id="VLKM01000008">
    <property type="protein sequence ID" value="TWH93474.1"/>
    <property type="molecule type" value="Genomic_DNA"/>
</dbReference>
<organism evidence="10 11">
    <name type="scientific">Flavobacterium cheniae</name>
    <dbReference type="NCBI Taxonomy" id="295428"/>
    <lineage>
        <taxon>Bacteria</taxon>
        <taxon>Pseudomonadati</taxon>
        <taxon>Bacteroidota</taxon>
        <taxon>Flavobacteriia</taxon>
        <taxon>Flavobacteriales</taxon>
        <taxon>Flavobacteriaceae</taxon>
        <taxon>Flavobacterium</taxon>
    </lineage>
</organism>
<keyword evidence="7" id="KW-0998">Cell outer membrane</keyword>
<evidence type="ECO:0000256" key="3">
    <source>
        <dbReference type="ARBA" id="ARBA00022452"/>
    </source>
</evidence>
<dbReference type="GO" id="GO:0015344">
    <property type="term" value="F:siderophore uptake transmembrane transporter activity"/>
    <property type="evidence" value="ECO:0007669"/>
    <property type="project" value="TreeGrafter"/>
</dbReference>
<evidence type="ECO:0000256" key="2">
    <source>
        <dbReference type="ARBA" id="ARBA00022448"/>
    </source>
</evidence>
<evidence type="ECO:0000256" key="1">
    <source>
        <dbReference type="ARBA" id="ARBA00004571"/>
    </source>
</evidence>
<dbReference type="SUPFAM" id="SSF56935">
    <property type="entry name" value="Porins"/>
    <property type="match status" value="1"/>
</dbReference>
<dbReference type="Gene3D" id="2.40.170.20">
    <property type="entry name" value="TonB-dependent receptor, beta-barrel domain"/>
    <property type="match status" value="1"/>
</dbReference>
<keyword evidence="5" id="KW-0798">TonB box</keyword>
<dbReference type="AlphaFoldDB" id="A0A562KDR6"/>
<dbReference type="InterPro" id="IPR000531">
    <property type="entry name" value="Beta-barrel_TonB"/>
</dbReference>
<dbReference type="InterPro" id="IPR036942">
    <property type="entry name" value="Beta-barrel_TonB_sf"/>
</dbReference>
<protein>
    <submittedName>
        <fullName evidence="10">Iron complex outermembrane receptor protein</fullName>
    </submittedName>
</protein>
<keyword evidence="3" id="KW-1134">Transmembrane beta strand</keyword>
<dbReference type="PANTHER" id="PTHR30069">
    <property type="entry name" value="TONB-DEPENDENT OUTER MEMBRANE RECEPTOR"/>
    <property type="match status" value="1"/>
</dbReference>
<evidence type="ECO:0000256" key="7">
    <source>
        <dbReference type="ARBA" id="ARBA00023237"/>
    </source>
</evidence>
<evidence type="ECO:0000256" key="8">
    <source>
        <dbReference type="SAM" id="SignalP"/>
    </source>
</evidence>
<name>A0A562KDR6_9FLAO</name>
<evidence type="ECO:0000256" key="5">
    <source>
        <dbReference type="ARBA" id="ARBA00023077"/>
    </source>
</evidence>
<evidence type="ECO:0000256" key="4">
    <source>
        <dbReference type="ARBA" id="ARBA00022692"/>
    </source>
</evidence>
<dbReference type="PANTHER" id="PTHR30069:SF49">
    <property type="entry name" value="OUTER MEMBRANE PROTEIN C"/>
    <property type="match status" value="1"/>
</dbReference>
<reference evidence="10 11" key="1">
    <citation type="journal article" date="2015" name="Stand. Genomic Sci.">
        <title>Genomic Encyclopedia of Bacterial and Archaeal Type Strains, Phase III: the genomes of soil and plant-associated and newly described type strains.</title>
        <authorList>
            <person name="Whitman W.B."/>
            <person name="Woyke T."/>
            <person name="Klenk H.P."/>
            <person name="Zhou Y."/>
            <person name="Lilburn T.G."/>
            <person name="Beck B.J."/>
            <person name="De Vos P."/>
            <person name="Vandamme P."/>
            <person name="Eisen J.A."/>
            <person name="Garrity G."/>
            <person name="Hugenholtz P."/>
            <person name="Kyrpides N.C."/>
        </authorList>
    </citation>
    <scope>NUCLEOTIDE SEQUENCE [LARGE SCALE GENOMIC DNA]</scope>
    <source>
        <strain evidence="10 11">CGMCC 1.6844</strain>
    </source>
</reference>
<keyword evidence="6" id="KW-0472">Membrane</keyword>
<feature type="domain" description="TonB-dependent receptor-like beta-barrel" evidence="9">
    <location>
        <begin position="203"/>
        <end position="634"/>
    </location>
</feature>
<dbReference type="InterPro" id="IPR039426">
    <property type="entry name" value="TonB-dep_rcpt-like"/>
</dbReference>
<comment type="caution">
    <text evidence="10">The sequence shown here is derived from an EMBL/GenBank/DDBJ whole genome shotgun (WGS) entry which is preliminary data.</text>
</comment>
<keyword evidence="4" id="KW-0812">Transmembrane</keyword>
<keyword evidence="10" id="KW-0675">Receptor</keyword>
<keyword evidence="8" id="KW-0732">Signal</keyword>
<gene>
    <name evidence="10" type="ORF">IP97_01985</name>
</gene>
<proteinExistence type="predicted"/>
<sequence length="663" mass="75022">MKKTVSILVLLFSVFVLAQNQENDSLKIKELKEVILIGKKANLYEKQSKSLGSIDEFLQQSLKVDMIKRGAYAWEPIINNMPSERTLVTIDGMRIFGACTDKMDPITSYVEVSNLEEATIVSGQEGGCFGNTIGGSIDLKRNKNTFGEKKWEFHLNSGFETNNKQKILGASVNYRDSLFYVDSDVMLRNAENYKAGNGNEVLFSQFSKANFSSTFGFRFSNNKSIETAIIYDKATNVGYPALPMDVSLAEAAIASIKYEYVPLNSKVKNWETKLYFNTIKHKMDDTTRPNVPIHMDMPGWSETFGYYSKVNFSKAKHHFLINLNSFYNKSIAEMTMYPSDPNENLMFMYTWPDVRTLYNGVFLEDEFVFNCHSSLKILTSFGSHINHVASQFGLESIQIFYPELKAEKSRILKSVASRYNHVKLGFEYGFGLAYGERAPSVSEGYGFYLFNSFDGYDNIGNPNLKNEKALEGSLSIGFKNDKFKINASASYFKIYDYIIAKTDVSLVPMTIGANGVRIYTALDYATLFNTDISAEIYLSNSFKWFSQATFAKGKDSENKNLPFISPLSYMSSLRFIKNQFNAEISVSGNASQINYNSEFGEDKTPSYAILNVSSGYKFKLGTNNFTTRIGGENLLDTYYSTYADWNNIPRVGRNIFINLNYSL</sequence>
<feature type="chain" id="PRO_5022910797" evidence="8">
    <location>
        <begin position="19"/>
        <end position="663"/>
    </location>
</feature>
<dbReference type="GO" id="GO:0009279">
    <property type="term" value="C:cell outer membrane"/>
    <property type="evidence" value="ECO:0007669"/>
    <property type="project" value="UniProtKB-SubCell"/>
</dbReference>
<dbReference type="RefSeq" id="WP_133610665.1">
    <property type="nucleotide sequence ID" value="NZ_SNZC01000005.1"/>
</dbReference>
<keyword evidence="11" id="KW-1185">Reference proteome</keyword>
<evidence type="ECO:0000259" key="9">
    <source>
        <dbReference type="Pfam" id="PF00593"/>
    </source>
</evidence>
<evidence type="ECO:0000256" key="6">
    <source>
        <dbReference type="ARBA" id="ARBA00023136"/>
    </source>
</evidence>
<dbReference type="Pfam" id="PF00593">
    <property type="entry name" value="TonB_dep_Rec_b-barrel"/>
    <property type="match status" value="1"/>
</dbReference>
<dbReference type="Proteomes" id="UP000315312">
    <property type="component" value="Unassembled WGS sequence"/>
</dbReference>
<dbReference type="GO" id="GO:0044718">
    <property type="term" value="P:siderophore transmembrane transport"/>
    <property type="evidence" value="ECO:0007669"/>
    <property type="project" value="TreeGrafter"/>
</dbReference>
<accession>A0A562KDR6</accession>
<dbReference type="OrthoDB" id="9759247at2"/>
<keyword evidence="2" id="KW-0813">Transport</keyword>
<comment type="subcellular location">
    <subcellularLocation>
        <location evidence="1">Cell outer membrane</location>
        <topology evidence="1">Multi-pass membrane protein</topology>
    </subcellularLocation>
</comment>
<evidence type="ECO:0000313" key="11">
    <source>
        <dbReference type="Proteomes" id="UP000315312"/>
    </source>
</evidence>
<feature type="signal peptide" evidence="8">
    <location>
        <begin position="1"/>
        <end position="18"/>
    </location>
</feature>
<evidence type="ECO:0000313" key="10">
    <source>
        <dbReference type="EMBL" id="TWH93474.1"/>
    </source>
</evidence>